<keyword evidence="3" id="KW-0413">Isomerase</keyword>
<dbReference type="HOGENOM" id="CLU_028393_2_2_0"/>
<dbReference type="AlphaFoldDB" id="A0A0M1VS46"/>
<protein>
    <submittedName>
        <fullName evidence="7">Alanine racemase</fullName>
    </submittedName>
</protein>
<evidence type="ECO:0000256" key="5">
    <source>
        <dbReference type="PIRSR" id="PIRSR600821-52"/>
    </source>
</evidence>
<evidence type="ECO:0000256" key="4">
    <source>
        <dbReference type="PIRSR" id="PIRSR600821-50"/>
    </source>
</evidence>
<dbReference type="EMBL" id="ACDE02000013">
    <property type="protein sequence ID" value="EEO39383.1"/>
    <property type="molecule type" value="Genomic_DNA"/>
</dbReference>
<dbReference type="eggNOG" id="COG0787">
    <property type="taxonomic scope" value="Bacteria"/>
</dbReference>
<evidence type="ECO:0000313" key="7">
    <source>
        <dbReference type="EMBL" id="EEO39383.1"/>
    </source>
</evidence>
<dbReference type="SUPFAM" id="SSF51419">
    <property type="entry name" value="PLP-binding barrel"/>
    <property type="match status" value="1"/>
</dbReference>
<gene>
    <name evidence="7" type="ORF">FSCG_00096</name>
</gene>
<reference evidence="7 8" key="1">
    <citation type="submission" date="2011-10" db="EMBL/GenBank/DDBJ databases">
        <title>The Genome Sequence of Fusobacterium sp. 4_1_13.</title>
        <authorList>
            <consortium name="The Broad Institute Genome Sequencing Platform"/>
            <person name="Earl A."/>
            <person name="Ward D."/>
            <person name="Feldgarden M."/>
            <person name="Gevers D."/>
            <person name="Strauss J."/>
            <person name="Ambrose C."/>
            <person name="Allen-Vercoe E."/>
            <person name="Young S.K."/>
            <person name="Zeng Q."/>
            <person name="Gargeya S."/>
            <person name="Fitzgerald M."/>
            <person name="Haas B."/>
            <person name="Abouelleil A."/>
            <person name="Alvarado L."/>
            <person name="Arachchi H.M."/>
            <person name="Berlin A."/>
            <person name="Brown A."/>
            <person name="Chapman S.B."/>
            <person name="Chen Z."/>
            <person name="Dunbar C."/>
            <person name="Freedman E."/>
            <person name="Gearin G."/>
            <person name="Goldberg J."/>
            <person name="Griggs A."/>
            <person name="Gujja S."/>
            <person name="Heiman D."/>
            <person name="Howarth C."/>
            <person name="Larson L."/>
            <person name="Lui A."/>
            <person name="MacDonald P.J."/>
            <person name="Montmayeur A."/>
            <person name="Murphy C."/>
            <person name="Neiman D."/>
            <person name="Pearson M."/>
            <person name="Priest M."/>
            <person name="Roberts A."/>
            <person name="Saif S."/>
            <person name="Shea T."/>
            <person name="Shenoy N."/>
            <person name="Sisk P."/>
            <person name="Stolte C."/>
            <person name="Sykes S."/>
            <person name="Wortman J."/>
            <person name="Nusbaum C."/>
            <person name="Birren B."/>
        </authorList>
    </citation>
    <scope>NUCLEOTIDE SEQUENCE [LARGE SCALE GENOMIC DNA]</scope>
    <source>
        <strain evidence="7 8">4_1_13</strain>
    </source>
</reference>
<feature type="binding site" evidence="5">
    <location>
        <position position="135"/>
    </location>
    <ligand>
        <name>substrate</name>
    </ligand>
</feature>
<dbReference type="GO" id="GO:0008784">
    <property type="term" value="F:alanine racemase activity"/>
    <property type="evidence" value="ECO:0007669"/>
    <property type="project" value="InterPro"/>
</dbReference>
<evidence type="ECO:0000313" key="8">
    <source>
        <dbReference type="Proteomes" id="UP000004925"/>
    </source>
</evidence>
<dbReference type="SMART" id="SM01005">
    <property type="entry name" value="Ala_racemase_C"/>
    <property type="match status" value="1"/>
</dbReference>
<keyword evidence="2 4" id="KW-0663">Pyridoxal phosphate</keyword>
<dbReference type="InterPro" id="IPR009006">
    <property type="entry name" value="Ala_racemase/Decarboxylase_C"/>
</dbReference>
<proteinExistence type="predicted"/>
<feature type="domain" description="Alanine racemase C-terminal" evidence="6">
    <location>
        <begin position="235"/>
        <end position="355"/>
    </location>
</feature>
<dbReference type="Gene3D" id="3.20.20.10">
    <property type="entry name" value="Alanine racemase"/>
    <property type="match status" value="1"/>
</dbReference>
<dbReference type="PRINTS" id="PR00992">
    <property type="entry name" value="ALARACEMASE"/>
</dbReference>
<dbReference type="Pfam" id="PF00842">
    <property type="entry name" value="Ala_racemase_C"/>
    <property type="match status" value="1"/>
</dbReference>
<dbReference type="Proteomes" id="UP000004925">
    <property type="component" value="Unassembled WGS sequence"/>
</dbReference>
<comment type="caution">
    <text evidence="7">The sequence shown here is derived from an EMBL/GenBank/DDBJ whole genome shotgun (WGS) entry which is preliminary data.</text>
</comment>
<evidence type="ECO:0000256" key="2">
    <source>
        <dbReference type="ARBA" id="ARBA00022898"/>
    </source>
</evidence>
<evidence type="ECO:0000256" key="1">
    <source>
        <dbReference type="ARBA" id="ARBA00001933"/>
    </source>
</evidence>
<dbReference type="Pfam" id="PF01168">
    <property type="entry name" value="Ala_racemase_N"/>
    <property type="match status" value="1"/>
</dbReference>
<dbReference type="GO" id="GO:0030170">
    <property type="term" value="F:pyridoxal phosphate binding"/>
    <property type="evidence" value="ECO:0007669"/>
    <property type="project" value="TreeGrafter"/>
</dbReference>
<dbReference type="PANTHER" id="PTHR30511:SF0">
    <property type="entry name" value="ALANINE RACEMASE, CATABOLIC-RELATED"/>
    <property type="match status" value="1"/>
</dbReference>
<dbReference type="InterPro" id="IPR029066">
    <property type="entry name" value="PLP-binding_barrel"/>
</dbReference>
<dbReference type="InterPro" id="IPR011079">
    <property type="entry name" value="Ala_racemase_C"/>
</dbReference>
<evidence type="ECO:0000259" key="6">
    <source>
        <dbReference type="SMART" id="SM01005"/>
    </source>
</evidence>
<evidence type="ECO:0000256" key="3">
    <source>
        <dbReference type="ARBA" id="ARBA00023235"/>
    </source>
</evidence>
<feature type="binding site" evidence="5">
    <location>
        <position position="304"/>
    </location>
    <ligand>
        <name>substrate</name>
    </ligand>
</feature>
<dbReference type="InterPro" id="IPR000821">
    <property type="entry name" value="Ala_racemase"/>
</dbReference>
<accession>A0A0M1VS46</accession>
<dbReference type="GO" id="GO:0005829">
    <property type="term" value="C:cytosol"/>
    <property type="evidence" value="ECO:0007669"/>
    <property type="project" value="TreeGrafter"/>
</dbReference>
<dbReference type="PANTHER" id="PTHR30511">
    <property type="entry name" value="ALANINE RACEMASE"/>
    <property type="match status" value="1"/>
</dbReference>
<dbReference type="RefSeq" id="WP_008802472.1">
    <property type="nucleotide sequence ID" value="NZ_KQ235735.1"/>
</dbReference>
<organism evidence="7 8">
    <name type="scientific">Fusobacterium vincentii 4_1_13</name>
    <dbReference type="NCBI Taxonomy" id="469606"/>
    <lineage>
        <taxon>Bacteria</taxon>
        <taxon>Fusobacteriati</taxon>
        <taxon>Fusobacteriota</taxon>
        <taxon>Fusobacteriia</taxon>
        <taxon>Fusobacteriales</taxon>
        <taxon>Fusobacteriaceae</taxon>
        <taxon>Fusobacterium</taxon>
    </lineage>
</organism>
<sequence length="359" mass="41245">MNTSFYVSLDKNALYHNIEYLREYKQKELLPVIKANAYGHNYLLIAKALYDFNIKTWATARFSEAITITEYMINNFSINDFKILVFESLDDDYSFLEKYPQICPTINSIKDLKNALANNIPIDRLSLKIDFGFGRNGIKAEEVDELKNLIKFNSLKFLGIFSHLFSATYTDGLEVIRKFTEVVNKLGKDNFEMIHLQNAAGIYNYNVEVVTHIRTGMLTYGLQEAGFYDHDLKPVFTGLIGYVVSVRYVNELDYVAYEDLSSINPKTKKIAKIKIGYGDGFLKANNKTTCLIKKKEYVISQVTMDNTFIEVDDRVNVGDKVHLYHKPNEMKTRTGLSMLEALIALSPLRVKRIFEGEEN</sequence>
<comment type="cofactor">
    <cofactor evidence="1 4">
        <name>pyridoxal 5'-phosphate</name>
        <dbReference type="ChEBI" id="CHEBI:597326"/>
    </cofactor>
</comment>
<dbReference type="GO" id="GO:0030632">
    <property type="term" value="P:D-alanine biosynthetic process"/>
    <property type="evidence" value="ECO:0007669"/>
    <property type="project" value="TreeGrafter"/>
</dbReference>
<dbReference type="SUPFAM" id="SSF50621">
    <property type="entry name" value="Alanine racemase C-terminal domain-like"/>
    <property type="match status" value="1"/>
</dbReference>
<name>A0A0M1VS46_FUSVC</name>
<dbReference type="Gene3D" id="2.40.37.10">
    <property type="entry name" value="Lyase, Ornithine Decarboxylase, Chain A, domain 1"/>
    <property type="match status" value="1"/>
</dbReference>
<dbReference type="InterPro" id="IPR001608">
    <property type="entry name" value="Ala_racemase_N"/>
</dbReference>
<feature type="modified residue" description="N6-(pyridoxal phosphate)lysine" evidence="4">
    <location>
        <position position="34"/>
    </location>
</feature>